<accession>A0A6P4AMV2</accession>
<protein>
    <submittedName>
        <fullName evidence="5">5'-adenylylsulfate reductase-like 7</fullName>
    </submittedName>
</protein>
<evidence type="ECO:0000313" key="4">
    <source>
        <dbReference type="Proteomes" id="UP001652623"/>
    </source>
</evidence>
<dbReference type="Proteomes" id="UP001652623">
    <property type="component" value="Chromosome 11"/>
</dbReference>
<evidence type="ECO:0000259" key="3">
    <source>
        <dbReference type="Pfam" id="PF00085"/>
    </source>
</evidence>
<dbReference type="SUPFAM" id="SSF52833">
    <property type="entry name" value="Thioredoxin-like"/>
    <property type="match status" value="1"/>
</dbReference>
<keyword evidence="4" id="KW-1185">Reference proteome</keyword>
<evidence type="ECO:0000256" key="2">
    <source>
        <dbReference type="SAM" id="SignalP"/>
    </source>
</evidence>
<dbReference type="InterPro" id="IPR013766">
    <property type="entry name" value="Thioredoxin_domain"/>
</dbReference>
<keyword evidence="1" id="KW-0472">Membrane</keyword>
<keyword evidence="1" id="KW-0812">Transmembrane</keyword>
<organism evidence="4 5">
    <name type="scientific">Ziziphus jujuba</name>
    <name type="common">Chinese jujube</name>
    <name type="synonym">Ziziphus sativa</name>
    <dbReference type="NCBI Taxonomy" id="326968"/>
    <lineage>
        <taxon>Eukaryota</taxon>
        <taxon>Viridiplantae</taxon>
        <taxon>Streptophyta</taxon>
        <taxon>Embryophyta</taxon>
        <taxon>Tracheophyta</taxon>
        <taxon>Spermatophyta</taxon>
        <taxon>Magnoliopsida</taxon>
        <taxon>eudicotyledons</taxon>
        <taxon>Gunneridae</taxon>
        <taxon>Pentapetalae</taxon>
        <taxon>rosids</taxon>
        <taxon>fabids</taxon>
        <taxon>Rosales</taxon>
        <taxon>Rhamnaceae</taxon>
        <taxon>Paliureae</taxon>
        <taxon>Ziziphus</taxon>
    </lineage>
</organism>
<dbReference type="RefSeq" id="XP_015899379.3">
    <property type="nucleotide sequence ID" value="XM_016043893.4"/>
</dbReference>
<reference evidence="5" key="1">
    <citation type="submission" date="2025-08" db="UniProtKB">
        <authorList>
            <consortium name="RefSeq"/>
        </authorList>
    </citation>
    <scope>IDENTIFICATION</scope>
    <source>
        <tissue evidence="5">Seedling</tissue>
    </source>
</reference>
<dbReference type="Pfam" id="PF00085">
    <property type="entry name" value="Thioredoxin"/>
    <property type="match status" value="1"/>
</dbReference>
<name>A0A6P4AMV2_ZIZJJ</name>
<feature type="domain" description="Thioredoxin" evidence="3">
    <location>
        <begin position="74"/>
        <end position="158"/>
    </location>
</feature>
<dbReference type="InterPro" id="IPR044794">
    <property type="entry name" value="APRL5/7"/>
</dbReference>
<dbReference type="InterPro" id="IPR036249">
    <property type="entry name" value="Thioredoxin-like_sf"/>
</dbReference>
<evidence type="ECO:0000256" key="1">
    <source>
        <dbReference type="SAM" id="Phobius"/>
    </source>
</evidence>
<dbReference type="CDD" id="cd02999">
    <property type="entry name" value="PDI_a_ERp44_like"/>
    <property type="match status" value="1"/>
</dbReference>
<dbReference type="KEGG" id="zju:107432704"/>
<feature type="transmembrane region" description="Helical" evidence="1">
    <location>
        <begin position="202"/>
        <end position="224"/>
    </location>
</feature>
<dbReference type="Gene3D" id="3.40.30.10">
    <property type="entry name" value="Glutaredoxin"/>
    <property type="match status" value="1"/>
</dbReference>
<proteinExistence type="predicted"/>
<evidence type="ECO:0000313" key="5">
    <source>
        <dbReference type="RefSeq" id="XP_015899379.3"/>
    </source>
</evidence>
<dbReference type="AlphaFoldDB" id="A0A6P4AMV2"/>
<dbReference type="GeneID" id="107432704"/>
<keyword evidence="2" id="KW-0732">Signal</keyword>
<keyword evidence="1" id="KW-1133">Transmembrane helix</keyword>
<dbReference type="PANTHER" id="PTHR47126">
    <property type="entry name" value="5'-ADENYLYLSULFATE REDUCTASE-LIKE 7"/>
    <property type="match status" value="1"/>
</dbReference>
<dbReference type="InParanoid" id="A0A6P4AMV2"/>
<sequence>MARSSFVAGSFLLVYITTVFSSVQLVSSSSDTCSHQSTDFILSLQSQCPVSIYPNPPLQVDGDFLDSILASKQRAGDISVLFYASWCPFSRSVSPTFEKLSLMFPQIQHLAIEQSLAMPSVFSRYGIHSLPSILMINQTSRVHYHGPKDLLSLVQFYKKTSGLEPIQYFDNDQSVFSESRETSIFQLINSMPLKEISKKEPYLVFAILFLFLRVLLSIFPRLLFHLKAFYVSYVPHFNSGIFGETSQIMGRVCHMIDVRRVWTKLRLCKTRNFREGAKNARVWASLASVSLGESSSARSS</sequence>
<dbReference type="PANTHER" id="PTHR47126:SF3">
    <property type="entry name" value="5'-ADENYLYLSULFATE REDUCTASE-LIKE 5"/>
    <property type="match status" value="1"/>
</dbReference>
<feature type="signal peptide" evidence="2">
    <location>
        <begin position="1"/>
        <end position="21"/>
    </location>
</feature>
<dbReference type="FunCoup" id="A0A6P4AMV2">
    <property type="interactions" value="2015"/>
</dbReference>
<gene>
    <name evidence="5" type="primary">LOC107432704</name>
</gene>
<feature type="chain" id="PRO_5046410381" evidence="2">
    <location>
        <begin position="22"/>
        <end position="300"/>
    </location>
</feature>